<evidence type="ECO:0000256" key="8">
    <source>
        <dbReference type="SAM" id="MobiDB-lite"/>
    </source>
</evidence>
<feature type="region of interest" description="Disordered" evidence="8">
    <location>
        <begin position="1"/>
        <end position="26"/>
    </location>
</feature>
<dbReference type="eggNOG" id="COG0626">
    <property type="taxonomic scope" value="Bacteria"/>
</dbReference>
<dbReference type="PIRSF" id="PIRSF001434">
    <property type="entry name" value="CGS"/>
    <property type="match status" value="1"/>
</dbReference>
<dbReference type="InterPro" id="IPR000277">
    <property type="entry name" value="Cys/Met-Metab_PyrdxlP-dep_enz"/>
</dbReference>
<dbReference type="GO" id="GO:0047804">
    <property type="term" value="F:cysteine-S-conjugate beta-lyase activity"/>
    <property type="evidence" value="ECO:0007669"/>
    <property type="project" value="InterPro"/>
</dbReference>
<dbReference type="GO" id="GO:0019450">
    <property type="term" value="P:L-cysteine catabolic process to pyruvate"/>
    <property type="evidence" value="ECO:0007669"/>
    <property type="project" value="TreeGrafter"/>
</dbReference>
<dbReference type="PANTHER" id="PTHR43500:SF1">
    <property type="entry name" value="CYSTATHIONINE BETA-LYASE-RELATED"/>
    <property type="match status" value="1"/>
</dbReference>
<evidence type="ECO:0000313" key="9">
    <source>
        <dbReference type="EMBL" id="ABG64998.1"/>
    </source>
</evidence>
<dbReference type="Gene3D" id="3.90.1150.10">
    <property type="entry name" value="Aspartate Aminotransferase, domain 1"/>
    <property type="match status" value="1"/>
</dbReference>
<feature type="modified residue" description="N6-(pyridoxal phosphate)lysine" evidence="6">
    <location>
        <position position="209"/>
    </location>
</feature>
<dbReference type="KEGG" id="mes:Meso_3629"/>
<dbReference type="Pfam" id="PF01053">
    <property type="entry name" value="Cys_Met_Meta_PP"/>
    <property type="match status" value="1"/>
</dbReference>
<dbReference type="InterPro" id="IPR015421">
    <property type="entry name" value="PyrdxlP-dep_Trfase_major"/>
</dbReference>
<evidence type="ECO:0000256" key="3">
    <source>
        <dbReference type="ARBA" id="ARBA00022898"/>
    </source>
</evidence>
<comment type="similarity">
    <text evidence="2 7">Belongs to the trans-sulfuration enzymes family.</text>
</comment>
<name>Q11C77_CHESB</name>
<dbReference type="HOGENOM" id="CLU_018986_5_1_5"/>
<sequence>MAENNEDMRTTLVHAGRGPQYRGNTVSPPVHRASTFLFDTLAEMDQASKTPFRGVFYGRNGTPTSVAFEDAMAKISNAHGAIATASGVSAIMGVMLGLLNSGDHVLIPDSVYDIVRRSADGMLARMGIEYEYYDPVVGAGIESLLRPNTRLIYLESPGSGTFEVQDVPAIVAVAKARNIRTAIDNTWATPVFFRPLELGVDAVIEAGTKYIVGHSDAMLGVVAANELTYGPIRQAIRDFGAVVGTEEANLGLRGLRTMEVRLQRHFAAALEIATWLEGQPGVARVMHPALPSFPGHTLWKRDFSGASGLFSIELANRDPAAMTRFVDSLKLFKIGFSWGGFESLVLPAHPERRKVAVWTGGPVVRFHIGLEAIDDLKADLAAALPLIA</sequence>
<dbReference type="GO" id="GO:0019346">
    <property type="term" value="P:transsulfuration"/>
    <property type="evidence" value="ECO:0007669"/>
    <property type="project" value="InterPro"/>
</dbReference>
<dbReference type="FunFam" id="3.40.640.10:FF:000046">
    <property type="entry name" value="Cystathionine gamma-lyase"/>
    <property type="match status" value="1"/>
</dbReference>
<accession>Q11C77</accession>
<dbReference type="NCBIfam" id="TIGR01324">
    <property type="entry name" value="cysta_beta_ly_B"/>
    <property type="match status" value="1"/>
</dbReference>
<dbReference type="PANTHER" id="PTHR43500">
    <property type="entry name" value="CYSTATHIONINE BETA-LYASE-RELATED"/>
    <property type="match status" value="1"/>
</dbReference>
<evidence type="ECO:0000256" key="1">
    <source>
        <dbReference type="ARBA" id="ARBA00001933"/>
    </source>
</evidence>
<evidence type="ECO:0000256" key="6">
    <source>
        <dbReference type="PIRSR" id="PIRSR001434-2"/>
    </source>
</evidence>
<dbReference type="EMBL" id="CP000390">
    <property type="protein sequence ID" value="ABG64998.1"/>
    <property type="molecule type" value="Genomic_DNA"/>
</dbReference>
<evidence type="ECO:0000256" key="4">
    <source>
        <dbReference type="ARBA" id="ARBA00023239"/>
    </source>
</evidence>
<dbReference type="SUPFAM" id="SSF53383">
    <property type="entry name" value="PLP-dependent transferases"/>
    <property type="match status" value="1"/>
</dbReference>
<dbReference type="AlphaFoldDB" id="Q11C77"/>
<dbReference type="EC" id="4.4.1.8" evidence="9"/>
<dbReference type="InterPro" id="IPR006233">
    <property type="entry name" value="Cys_b_lyase_bac"/>
</dbReference>
<organism evidence="9">
    <name type="scientific">Chelativorans sp. (strain BNC1)</name>
    <dbReference type="NCBI Taxonomy" id="266779"/>
    <lineage>
        <taxon>Bacteria</taxon>
        <taxon>Pseudomonadati</taxon>
        <taxon>Pseudomonadota</taxon>
        <taxon>Alphaproteobacteria</taxon>
        <taxon>Hyphomicrobiales</taxon>
        <taxon>Phyllobacteriaceae</taxon>
        <taxon>Chelativorans</taxon>
    </lineage>
</organism>
<evidence type="ECO:0000256" key="5">
    <source>
        <dbReference type="ARBA" id="ARBA00047517"/>
    </source>
</evidence>
<evidence type="ECO:0000256" key="2">
    <source>
        <dbReference type="ARBA" id="ARBA00009077"/>
    </source>
</evidence>
<dbReference type="STRING" id="266779.Meso_3629"/>
<comment type="catalytic activity">
    <reaction evidence="5">
        <text>L,L-cystathionine + H2O = L-homocysteine + pyruvate + NH4(+)</text>
        <dbReference type="Rhea" id="RHEA:13965"/>
        <dbReference type="ChEBI" id="CHEBI:15361"/>
        <dbReference type="ChEBI" id="CHEBI:15377"/>
        <dbReference type="ChEBI" id="CHEBI:28938"/>
        <dbReference type="ChEBI" id="CHEBI:58161"/>
        <dbReference type="ChEBI" id="CHEBI:58199"/>
    </reaction>
</comment>
<dbReference type="Gene3D" id="3.40.640.10">
    <property type="entry name" value="Type I PLP-dependent aspartate aminotransferase-like (Major domain)"/>
    <property type="match status" value="1"/>
</dbReference>
<keyword evidence="4 9" id="KW-0456">Lyase</keyword>
<dbReference type="OrthoDB" id="9790858at2"/>
<dbReference type="InterPro" id="IPR015422">
    <property type="entry name" value="PyrdxlP-dep_Trfase_small"/>
</dbReference>
<proteinExistence type="inferred from homology"/>
<comment type="cofactor">
    <cofactor evidence="1 7">
        <name>pyridoxal 5'-phosphate</name>
        <dbReference type="ChEBI" id="CHEBI:597326"/>
    </cofactor>
</comment>
<reference evidence="9" key="1">
    <citation type="submission" date="2006-06" db="EMBL/GenBank/DDBJ databases">
        <title>Complete sequence of chromosome of Chelativorans sp. BNC1.</title>
        <authorList>
            <consortium name="US DOE Joint Genome Institute"/>
            <person name="Copeland A."/>
            <person name="Lucas S."/>
            <person name="Lapidus A."/>
            <person name="Barry K."/>
            <person name="Detter J.C."/>
            <person name="Glavina del Rio T."/>
            <person name="Hammon N."/>
            <person name="Israni S."/>
            <person name="Dalin E."/>
            <person name="Tice H."/>
            <person name="Pitluck S."/>
            <person name="Chertkov O."/>
            <person name="Brettin T."/>
            <person name="Bruce D."/>
            <person name="Han C."/>
            <person name="Tapia R."/>
            <person name="Gilna P."/>
            <person name="Schmutz J."/>
            <person name="Larimer F."/>
            <person name="Land M."/>
            <person name="Hauser L."/>
            <person name="Kyrpides N."/>
            <person name="Mikhailova N."/>
            <person name="Richardson P."/>
        </authorList>
    </citation>
    <scope>NUCLEOTIDE SEQUENCE</scope>
    <source>
        <strain evidence="9">BNC1</strain>
    </source>
</reference>
<protein>
    <submittedName>
        <fullName evidence="9">Cystathionine beta-lyase</fullName>
        <ecNumber evidence="9">4.4.1.8</ecNumber>
    </submittedName>
</protein>
<dbReference type="GO" id="GO:0030170">
    <property type="term" value="F:pyridoxal phosphate binding"/>
    <property type="evidence" value="ECO:0007669"/>
    <property type="project" value="InterPro"/>
</dbReference>
<evidence type="ECO:0000256" key="7">
    <source>
        <dbReference type="RuleBase" id="RU362118"/>
    </source>
</evidence>
<keyword evidence="3 6" id="KW-0663">Pyridoxal phosphate</keyword>
<dbReference type="InterPro" id="IPR015424">
    <property type="entry name" value="PyrdxlP-dep_Trfase"/>
</dbReference>
<gene>
    <name evidence="9" type="ordered locus">Meso_3629</name>
</gene>